<dbReference type="Pfam" id="PF00196">
    <property type="entry name" value="GerE"/>
    <property type="match status" value="1"/>
</dbReference>
<dbReference type="EMBL" id="JAAXPI010000098">
    <property type="protein sequence ID" value="NKZ08778.1"/>
    <property type="molecule type" value="Genomic_DNA"/>
</dbReference>
<dbReference type="GO" id="GO:0003677">
    <property type="term" value="F:DNA binding"/>
    <property type="evidence" value="ECO:0007669"/>
    <property type="project" value="InterPro"/>
</dbReference>
<protein>
    <submittedName>
        <fullName evidence="5">Helix-turn-helix domain-containing protein</fullName>
    </submittedName>
</protein>
<dbReference type="InterPro" id="IPR041664">
    <property type="entry name" value="AAA_16"/>
</dbReference>
<feature type="compositionally biased region" description="Basic and acidic residues" evidence="3">
    <location>
        <begin position="783"/>
        <end position="805"/>
    </location>
</feature>
<dbReference type="SUPFAM" id="SSF46894">
    <property type="entry name" value="C-terminal effector domain of the bipartite response regulators"/>
    <property type="match status" value="1"/>
</dbReference>
<comment type="caution">
    <text evidence="5">The sequence shown here is derived from an EMBL/GenBank/DDBJ whole genome shotgun (WGS) entry which is preliminary data.</text>
</comment>
<accession>A0A846ZDI2</accession>
<evidence type="ECO:0000256" key="1">
    <source>
        <dbReference type="ARBA" id="ARBA00022741"/>
    </source>
</evidence>
<dbReference type="RefSeq" id="WP_067639791.1">
    <property type="nucleotide sequence ID" value="NZ_JAAXPI010000098.1"/>
</dbReference>
<organism evidence="5 6">
    <name type="scientific">Actinomadura latina</name>
    <dbReference type="NCBI Taxonomy" id="163603"/>
    <lineage>
        <taxon>Bacteria</taxon>
        <taxon>Bacillati</taxon>
        <taxon>Actinomycetota</taxon>
        <taxon>Actinomycetes</taxon>
        <taxon>Streptosporangiales</taxon>
        <taxon>Thermomonosporaceae</taxon>
        <taxon>Actinomadura</taxon>
    </lineage>
</organism>
<dbReference type="InterPro" id="IPR000792">
    <property type="entry name" value="Tscrpt_reg_LuxR_C"/>
</dbReference>
<dbReference type="AlphaFoldDB" id="A0A846ZDI2"/>
<dbReference type="PANTHER" id="PTHR16305">
    <property type="entry name" value="TESTICULAR SOLUBLE ADENYLYL CYCLASE"/>
    <property type="match status" value="1"/>
</dbReference>
<keyword evidence="6" id="KW-1185">Reference proteome</keyword>
<dbReference type="SMART" id="SM00421">
    <property type="entry name" value="HTH_LUXR"/>
    <property type="match status" value="1"/>
</dbReference>
<feature type="region of interest" description="Disordered" evidence="3">
    <location>
        <begin position="783"/>
        <end position="808"/>
    </location>
</feature>
<dbReference type="GO" id="GO:0006355">
    <property type="term" value="P:regulation of DNA-templated transcription"/>
    <property type="evidence" value="ECO:0007669"/>
    <property type="project" value="InterPro"/>
</dbReference>
<evidence type="ECO:0000313" key="5">
    <source>
        <dbReference type="EMBL" id="NKZ08778.1"/>
    </source>
</evidence>
<sequence>MAELGPDEALASLRERLADDRAGEGRLVLVSGGVACGKTVLLGGLLDAAARDGVCALSATGAADERELAFGVIDQLVSGPGLPQAAAEEAGRVIEAFHGAALCAHSAAEVPPAAAHLVRRLAQVLLRPAREQPVVIAVDDVHLADRASVLLLQHLQRRLRSARLTIVVSVRERPGAAGRDLPFTRHAHHHVRLAPLSGAAVRDRLRDRLGERVGDPLAARVHALSAGIPMLVDALIEDYLGSGAIGAPAPAGAFAAAVLSYLDRWDPPLREAAGAIAVFGPGSSPPVIAGLARIPPGAAEAAAEALTGSGLLAGGRFRHAAVEAAVLGGLAPETRAAAHRRAAELKAQRAAPPREVAAHLLAAGSGAGRWAVAALLRAAEQATAGDAADFGRQCLDLALASAATDGDRRPILRSLARSTWRVSPSAGGFYLDALLELPPEGPAPAADAAAIARRAIWQGDEAACRDAWQAAAGQGGARTGTGLRLAYEWWFGPAGPALPGPVQEDDPWRSTATELSRIWRQSGNEASTAAAERILSGCRLADDTLEALLTALLALVYAGRTDEAETWWCSLRAEAARRGAATWQAALTGMWSGAAMRAGDPGHAADLAREALSLLPDQDWGPAICDPLGTLLLAYTAEGAYDRAAAVLARHVPEGMYGTVAGIRYVRARGQYHLATGQLLAAVGDFQECRRMLAARGADLPVIAPWRADLAAAHLELGDLGAARDLAVRQLDLAAETDAYTRGLSLRVLALAGEPAGLGTGLGRAAGKFAESGDRWEARRTARMLERSGRRETGAEAGERAERAGGAESISEAEMRVAELAALGLTNQEISGDLRITVSTVEQHLTRVYRKLGIRSRTFLAAELGAARIRPGRRLTDVGEP</sequence>
<dbReference type="GO" id="GO:0004016">
    <property type="term" value="F:adenylate cyclase activity"/>
    <property type="evidence" value="ECO:0007669"/>
    <property type="project" value="TreeGrafter"/>
</dbReference>
<keyword evidence="1" id="KW-0547">Nucleotide-binding</keyword>
<feature type="domain" description="HTH luxR-type" evidence="4">
    <location>
        <begin position="803"/>
        <end position="868"/>
    </location>
</feature>
<reference evidence="5 6" key="1">
    <citation type="submission" date="2020-04" db="EMBL/GenBank/DDBJ databases">
        <title>MicrobeNet Type strains.</title>
        <authorList>
            <person name="Nicholson A.C."/>
        </authorList>
    </citation>
    <scope>NUCLEOTIDE SEQUENCE [LARGE SCALE GENOMIC DNA]</scope>
    <source>
        <strain evidence="5 6">ATCC BAA-277</strain>
    </source>
</reference>
<evidence type="ECO:0000259" key="4">
    <source>
        <dbReference type="PROSITE" id="PS50043"/>
    </source>
</evidence>
<gene>
    <name evidence="5" type="ORF">HGB48_34315</name>
</gene>
<evidence type="ECO:0000256" key="2">
    <source>
        <dbReference type="ARBA" id="ARBA00022840"/>
    </source>
</evidence>
<dbReference type="GO" id="GO:0005737">
    <property type="term" value="C:cytoplasm"/>
    <property type="evidence" value="ECO:0007669"/>
    <property type="project" value="TreeGrafter"/>
</dbReference>
<evidence type="ECO:0000313" key="6">
    <source>
        <dbReference type="Proteomes" id="UP000579250"/>
    </source>
</evidence>
<dbReference type="GO" id="GO:0005524">
    <property type="term" value="F:ATP binding"/>
    <property type="evidence" value="ECO:0007669"/>
    <property type="project" value="UniProtKB-KW"/>
</dbReference>
<dbReference type="SUPFAM" id="SSF52540">
    <property type="entry name" value="P-loop containing nucleoside triphosphate hydrolases"/>
    <property type="match status" value="1"/>
</dbReference>
<name>A0A846ZDI2_9ACTN</name>
<dbReference type="PRINTS" id="PR00038">
    <property type="entry name" value="HTHLUXR"/>
</dbReference>
<dbReference type="Proteomes" id="UP000579250">
    <property type="component" value="Unassembled WGS sequence"/>
</dbReference>
<dbReference type="Pfam" id="PF13191">
    <property type="entry name" value="AAA_16"/>
    <property type="match status" value="1"/>
</dbReference>
<dbReference type="PANTHER" id="PTHR16305:SF35">
    <property type="entry name" value="TRANSCRIPTIONAL ACTIVATOR DOMAIN"/>
    <property type="match status" value="1"/>
</dbReference>
<dbReference type="CDD" id="cd06170">
    <property type="entry name" value="LuxR_C_like"/>
    <property type="match status" value="1"/>
</dbReference>
<dbReference type="PROSITE" id="PS50043">
    <property type="entry name" value="HTH_LUXR_2"/>
    <property type="match status" value="1"/>
</dbReference>
<evidence type="ECO:0000256" key="3">
    <source>
        <dbReference type="SAM" id="MobiDB-lite"/>
    </source>
</evidence>
<dbReference type="Gene3D" id="1.10.10.10">
    <property type="entry name" value="Winged helix-like DNA-binding domain superfamily/Winged helix DNA-binding domain"/>
    <property type="match status" value="1"/>
</dbReference>
<dbReference type="InterPro" id="IPR036388">
    <property type="entry name" value="WH-like_DNA-bd_sf"/>
</dbReference>
<keyword evidence="2" id="KW-0067">ATP-binding</keyword>
<dbReference type="PROSITE" id="PS00622">
    <property type="entry name" value="HTH_LUXR_1"/>
    <property type="match status" value="1"/>
</dbReference>
<proteinExistence type="predicted"/>
<dbReference type="InterPro" id="IPR016032">
    <property type="entry name" value="Sig_transdc_resp-reg_C-effctor"/>
</dbReference>
<dbReference type="InterPro" id="IPR027417">
    <property type="entry name" value="P-loop_NTPase"/>
</dbReference>